<reference evidence="2 3" key="1">
    <citation type="submission" date="2016-07" db="EMBL/GenBank/DDBJ databases">
        <title>Pervasive Adenine N6-methylation of Active Genes in Fungi.</title>
        <authorList>
            <consortium name="DOE Joint Genome Institute"/>
            <person name="Mondo S.J."/>
            <person name="Dannebaum R.O."/>
            <person name="Kuo R.C."/>
            <person name="Labutti K."/>
            <person name="Haridas S."/>
            <person name="Kuo A."/>
            <person name="Salamov A."/>
            <person name="Ahrendt S.R."/>
            <person name="Lipzen A."/>
            <person name="Sullivan W."/>
            <person name="Andreopoulos W.B."/>
            <person name="Clum A."/>
            <person name="Lindquist E."/>
            <person name="Daum C."/>
            <person name="Ramamoorthy G.K."/>
            <person name="Gryganskyi A."/>
            <person name="Culley D."/>
            <person name="Magnuson J.K."/>
            <person name="James T.Y."/>
            <person name="O'Malley M.A."/>
            <person name="Stajich J.E."/>
            <person name="Spatafora J.W."/>
            <person name="Visel A."/>
            <person name="Grigoriev I.V."/>
        </authorList>
    </citation>
    <scope>NUCLEOTIDE SEQUENCE [LARGE SCALE GENOMIC DNA]</scope>
    <source>
        <strain evidence="2 3">NRRL 2496</strain>
    </source>
</reference>
<evidence type="ECO:0000256" key="1">
    <source>
        <dbReference type="SAM" id="MobiDB-lite"/>
    </source>
</evidence>
<proteinExistence type="predicted"/>
<gene>
    <name evidence="2" type="ORF">BCR43DRAFT_504148</name>
</gene>
<protein>
    <submittedName>
        <fullName evidence="2">Uncharacterized protein</fullName>
    </submittedName>
</protein>
<accession>A0A1X2HE25</accession>
<feature type="compositionally biased region" description="Basic residues" evidence="1">
    <location>
        <begin position="63"/>
        <end position="72"/>
    </location>
</feature>
<dbReference type="STRING" id="13706.A0A1X2HE25"/>
<dbReference type="EMBL" id="MCGN01000004">
    <property type="protein sequence ID" value="ORY97171.1"/>
    <property type="molecule type" value="Genomic_DNA"/>
</dbReference>
<evidence type="ECO:0000313" key="2">
    <source>
        <dbReference type="EMBL" id="ORY97171.1"/>
    </source>
</evidence>
<dbReference type="InParanoid" id="A0A1X2HE25"/>
<keyword evidence="3" id="KW-1185">Reference proteome</keyword>
<organism evidence="2 3">
    <name type="scientific">Syncephalastrum racemosum</name>
    <name type="common">Filamentous fungus</name>
    <dbReference type="NCBI Taxonomy" id="13706"/>
    <lineage>
        <taxon>Eukaryota</taxon>
        <taxon>Fungi</taxon>
        <taxon>Fungi incertae sedis</taxon>
        <taxon>Mucoromycota</taxon>
        <taxon>Mucoromycotina</taxon>
        <taxon>Mucoromycetes</taxon>
        <taxon>Mucorales</taxon>
        <taxon>Syncephalastraceae</taxon>
        <taxon>Syncephalastrum</taxon>
    </lineage>
</organism>
<sequence length="188" mass="21701">MDVGDFTEEPLEDRDDDSLIQDWEHLELTTHDLQKSESMWHTWKEGADKRFKTAYTGESASTLKRRKRRQKQASRGSIADPASFGVAEKQRSQWEEAVRKLADCDILRPTTSAQASKLKLYEHSKHRAVYLYLQTRLNDVPKIEASQDVAKTLWVTPSKHYRANVIRQWVQEYLDLGSACQASFSVVT</sequence>
<name>A0A1X2HE25_SYNRA</name>
<dbReference type="Proteomes" id="UP000242180">
    <property type="component" value="Unassembled WGS sequence"/>
</dbReference>
<comment type="caution">
    <text evidence="2">The sequence shown here is derived from an EMBL/GenBank/DDBJ whole genome shotgun (WGS) entry which is preliminary data.</text>
</comment>
<evidence type="ECO:0000313" key="3">
    <source>
        <dbReference type="Proteomes" id="UP000242180"/>
    </source>
</evidence>
<dbReference type="AlphaFoldDB" id="A0A1X2HE25"/>
<feature type="region of interest" description="Disordered" evidence="1">
    <location>
        <begin position="54"/>
        <end position="82"/>
    </location>
</feature>